<dbReference type="Proteomes" id="UP001164481">
    <property type="component" value="Chromosome"/>
</dbReference>
<dbReference type="RefSeq" id="WP_154221608.1">
    <property type="nucleotide sequence ID" value="NZ_CP034544.1"/>
</dbReference>
<dbReference type="GO" id="GO:0003723">
    <property type="term" value="F:RNA binding"/>
    <property type="evidence" value="ECO:0007669"/>
    <property type="project" value="UniProtKB-KW"/>
</dbReference>
<dbReference type="PROSITE" id="PS50889">
    <property type="entry name" value="S4"/>
    <property type="match status" value="1"/>
</dbReference>
<reference evidence="2" key="2">
    <citation type="submission" date="2022-11" db="EMBL/GenBank/DDBJ databases">
        <title>complete genomes of mycoplasma synoviae ZX313 strain and SD2 strain.</title>
        <authorList>
            <person name="Zhong Q."/>
        </authorList>
    </citation>
    <scope>NUCLEOTIDE SEQUENCE</scope>
    <source>
        <strain evidence="2">SD2</strain>
    </source>
</reference>
<proteinExistence type="predicted"/>
<gene>
    <name evidence="2" type="primary">yaaA</name>
    <name evidence="2" type="ORF">OIE46_00015</name>
</gene>
<dbReference type="InterPro" id="IPR036986">
    <property type="entry name" value="S4_RNA-bd_sf"/>
</dbReference>
<keyword evidence="1" id="KW-0694">RNA-binding</keyword>
<reference evidence="2" key="1">
    <citation type="submission" date="2022-10" db="EMBL/GenBank/DDBJ databases">
        <authorList>
            <person name="Wei X."/>
        </authorList>
    </citation>
    <scope>NUCLEOTIDE SEQUENCE</scope>
    <source>
        <strain evidence="2">SD2</strain>
    </source>
</reference>
<accession>A0AAX3EZM0</accession>
<dbReference type="EMBL" id="CP107525">
    <property type="protein sequence ID" value="UZW64478.1"/>
    <property type="molecule type" value="Genomic_DNA"/>
</dbReference>
<evidence type="ECO:0000256" key="1">
    <source>
        <dbReference type="PROSITE-ProRule" id="PRU00182"/>
    </source>
</evidence>
<evidence type="ECO:0000313" key="2">
    <source>
        <dbReference type="EMBL" id="UZW64478.1"/>
    </source>
</evidence>
<dbReference type="InterPro" id="IPR014330">
    <property type="entry name" value="RNA-bd_S4-rel_YaaA"/>
</dbReference>
<organism evidence="2 3">
    <name type="scientific">Mycoplasmopsis synoviae</name>
    <name type="common">Mycoplasma synoviae</name>
    <dbReference type="NCBI Taxonomy" id="2109"/>
    <lineage>
        <taxon>Bacteria</taxon>
        <taxon>Bacillati</taxon>
        <taxon>Mycoplasmatota</taxon>
        <taxon>Mycoplasmoidales</taxon>
        <taxon>Metamycoplasmataceae</taxon>
        <taxon>Mycoplasmopsis</taxon>
    </lineage>
</organism>
<evidence type="ECO:0000313" key="3">
    <source>
        <dbReference type="Proteomes" id="UP001164481"/>
    </source>
</evidence>
<dbReference type="AlphaFoldDB" id="A0AAX3EZM0"/>
<dbReference type="Gene3D" id="3.10.290.10">
    <property type="entry name" value="RNA-binding S4 domain"/>
    <property type="match status" value="1"/>
</dbReference>
<sequence>MTIKIYGEYIKLSQLLKKIDEVDSGGTAKFFLQNKINKVLINGKQTTERNKKVYPDDIIWINNIVHKVEKE</sequence>
<dbReference type="SUPFAM" id="SSF55174">
    <property type="entry name" value="Alpha-L RNA-binding motif"/>
    <property type="match status" value="1"/>
</dbReference>
<dbReference type="NCBIfam" id="TIGR02988">
    <property type="entry name" value="YaaA_near_RecF"/>
    <property type="match status" value="1"/>
</dbReference>
<protein>
    <submittedName>
        <fullName evidence="2">S4 domain-containing protein YaaA</fullName>
    </submittedName>
</protein>
<dbReference type="Pfam" id="PF13275">
    <property type="entry name" value="S4_2"/>
    <property type="match status" value="1"/>
</dbReference>
<name>A0AAX3EZM0_MYCSY</name>